<feature type="compositionally biased region" description="Polar residues" evidence="1">
    <location>
        <begin position="114"/>
        <end position="137"/>
    </location>
</feature>
<feature type="signal peptide" evidence="3">
    <location>
        <begin position="1"/>
        <end position="19"/>
    </location>
</feature>
<evidence type="ECO:0000256" key="2">
    <source>
        <dbReference type="SAM" id="Phobius"/>
    </source>
</evidence>
<feature type="compositionally biased region" description="Low complexity" evidence="1">
    <location>
        <begin position="88"/>
        <end position="113"/>
    </location>
</feature>
<evidence type="ECO:0000313" key="4">
    <source>
        <dbReference type="EMBL" id="KAK7030499.1"/>
    </source>
</evidence>
<dbReference type="AlphaFoldDB" id="A0AAW0BVA7"/>
<evidence type="ECO:0000256" key="1">
    <source>
        <dbReference type="SAM" id="MobiDB-lite"/>
    </source>
</evidence>
<evidence type="ECO:0000313" key="5">
    <source>
        <dbReference type="Proteomes" id="UP001383192"/>
    </source>
</evidence>
<dbReference type="Proteomes" id="UP001383192">
    <property type="component" value="Unassembled WGS sequence"/>
</dbReference>
<evidence type="ECO:0008006" key="6">
    <source>
        <dbReference type="Google" id="ProtNLM"/>
    </source>
</evidence>
<dbReference type="EMBL" id="JAYKXP010000075">
    <property type="protein sequence ID" value="KAK7030499.1"/>
    <property type="molecule type" value="Genomic_DNA"/>
</dbReference>
<feature type="chain" id="PRO_5043676336" description="Transmembrane protein" evidence="3">
    <location>
        <begin position="20"/>
        <end position="320"/>
    </location>
</feature>
<feature type="transmembrane region" description="Helical" evidence="2">
    <location>
        <begin position="170"/>
        <end position="193"/>
    </location>
</feature>
<feature type="region of interest" description="Disordered" evidence="1">
    <location>
        <begin position="28"/>
        <end position="166"/>
    </location>
</feature>
<keyword evidence="2" id="KW-0472">Membrane</keyword>
<protein>
    <recommendedName>
        <fullName evidence="6">Transmembrane protein</fullName>
    </recommendedName>
</protein>
<keyword evidence="2" id="KW-1133">Transmembrane helix</keyword>
<evidence type="ECO:0000256" key="3">
    <source>
        <dbReference type="SAM" id="SignalP"/>
    </source>
</evidence>
<gene>
    <name evidence="4" type="ORF">VNI00_014091</name>
</gene>
<keyword evidence="3" id="KW-0732">Signal</keyword>
<proteinExistence type="predicted"/>
<organism evidence="4 5">
    <name type="scientific">Paramarasmius palmivorus</name>
    <dbReference type="NCBI Taxonomy" id="297713"/>
    <lineage>
        <taxon>Eukaryota</taxon>
        <taxon>Fungi</taxon>
        <taxon>Dikarya</taxon>
        <taxon>Basidiomycota</taxon>
        <taxon>Agaricomycotina</taxon>
        <taxon>Agaricomycetes</taxon>
        <taxon>Agaricomycetidae</taxon>
        <taxon>Agaricales</taxon>
        <taxon>Marasmiineae</taxon>
        <taxon>Marasmiaceae</taxon>
        <taxon>Paramarasmius</taxon>
    </lineage>
</organism>
<sequence length="320" mass="35383">MNWVPWILVYLLHYSVVNAIPWQGQGRKDNKTFHRPPNCGNNCDRRPANGNQDHRPEENAPTVPVASPPPKPTDVERPTSTQGNSEAQSTNTNPPTSTQSSSPESTLGSSLSGFTNMASTNGQNIESTLIATSTRPVTTRAVPSIPTNSPSPSETPTGSSSRSGPSKSTIMIVATILGVLALITFFTVITLFLRRRRYINQNRTSISTSRSRFFNRDRMTKAPSFRARKSAVPTSISRTSMSTSTWAPSWTAASISAPRTERLSNIDAQIQELQAELMRLPRAHISPEEIEHREKIGRLQAWRDGEWASQKTDEKRWGLS</sequence>
<feature type="compositionally biased region" description="Polar residues" evidence="1">
    <location>
        <begin position="78"/>
        <end position="87"/>
    </location>
</feature>
<reference evidence="4 5" key="1">
    <citation type="submission" date="2024-01" db="EMBL/GenBank/DDBJ databases">
        <title>A draft genome for a cacao thread blight-causing isolate of Paramarasmius palmivorus.</title>
        <authorList>
            <person name="Baruah I.K."/>
            <person name="Bukari Y."/>
            <person name="Amoako-Attah I."/>
            <person name="Meinhardt L.W."/>
            <person name="Bailey B.A."/>
            <person name="Cohen S.P."/>
        </authorList>
    </citation>
    <scope>NUCLEOTIDE SEQUENCE [LARGE SCALE GENOMIC DNA]</scope>
    <source>
        <strain evidence="4 5">GH-12</strain>
    </source>
</reference>
<accession>A0AAW0BVA7</accession>
<keyword evidence="2" id="KW-0812">Transmembrane</keyword>
<comment type="caution">
    <text evidence="4">The sequence shown here is derived from an EMBL/GenBank/DDBJ whole genome shotgun (WGS) entry which is preliminary data.</text>
</comment>
<name>A0AAW0BVA7_9AGAR</name>
<feature type="compositionally biased region" description="Basic and acidic residues" evidence="1">
    <location>
        <begin position="43"/>
        <end position="58"/>
    </location>
</feature>
<feature type="compositionally biased region" description="Low complexity" evidence="1">
    <location>
        <begin position="143"/>
        <end position="166"/>
    </location>
</feature>
<keyword evidence="5" id="KW-1185">Reference proteome</keyword>
<dbReference type="CDD" id="cd12087">
    <property type="entry name" value="TM_EGFR-like"/>
    <property type="match status" value="1"/>
</dbReference>